<dbReference type="EMBL" id="CM023470">
    <property type="protein sequence ID" value="KAH7978075.1"/>
    <property type="molecule type" value="Genomic_DNA"/>
</dbReference>
<keyword evidence="2" id="KW-1185">Reference proteome</keyword>
<comment type="caution">
    <text evidence="1">The sequence shown here is derived from an EMBL/GenBank/DDBJ whole genome shotgun (WGS) entry which is preliminary data.</text>
</comment>
<evidence type="ECO:0000313" key="2">
    <source>
        <dbReference type="Proteomes" id="UP000821865"/>
    </source>
</evidence>
<organism evidence="1 2">
    <name type="scientific">Dermacentor silvarum</name>
    <name type="common">Tick</name>
    <dbReference type="NCBI Taxonomy" id="543639"/>
    <lineage>
        <taxon>Eukaryota</taxon>
        <taxon>Metazoa</taxon>
        <taxon>Ecdysozoa</taxon>
        <taxon>Arthropoda</taxon>
        <taxon>Chelicerata</taxon>
        <taxon>Arachnida</taxon>
        <taxon>Acari</taxon>
        <taxon>Parasitiformes</taxon>
        <taxon>Ixodida</taxon>
        <taxon>Ixodoidea</taxon>
        <taxon>Ixodidae</taxon>
        <taxon>Rhipicephalinae</taxon>
        <taxon>Dermacentor</taxon>
    </lineage>
</organism>
<evidence type="ECO:0000313" key="1">
    <source>
        <dbReference type="EMBL" id="KAH7978075.1"/>
    </source>
</evidence>
<name>A0ACB8DUB1_DERSI</name>
<accession>A0ACB8DUB1</accession>
<sequence length="242" mass="26170">MRGSSSSFVVLLLASSLALAAAADRLRRSSIFGMAACVTRNAAVLLPADGRCAAGKLQAAYSALRDANCINCDKYFHCIGNYRAVYECNNSEDARRAAQAISDCREEADNGGADSAADQEANRYGRGVSGYPLEPWLLTTVPGHPPAQTAEGKYNAAHAAMRSILERCIGHLMRHFRCLQWYRTLLYEPERAANIVAACAELRKLRLSEGNEEDDDESDDDSSSSSSSELDSNGDPIPRGMP</sequence>
<reference evidence="1" key="1">
    <citation type="submission" date="2020-05" db="EMBL/GenBank/DDBJ databases">
        <title>Large-scale comparative analyses of tick genomes elucidate their genetic diversity and vector capacities.</title>
        <authorList>
            <person name="Jia N."/>
            <person name="Wang J."/>
            <person name="Shi W."/>
            <person name="Du L."/>
            <person name="Sun Y."/>
            <person name="Zhan W."/>
            <person name="Jiang J."/>
            <person name="Wang Q."/>
            <person name="Zhang B."/>
            <person name="Ji P."/>
            <person name="Sakyi L.B."/>
            <person name="Cui X."/>
            <person name="Yuan T."/>
            <person name="Jiang B."/>
            <person name="Yang W."/>
            <person name="Lam T.T.-Y."/>
            <person name="Chang Q."/>
            <person name="Ding S."/>
            <person name="Wang X."/>
            <person name="Zhu J."/>
            <person name="Ruan X."/>
            <person name="Zhao L."/>
            <person name="Wei J."/>
            <person name="Que T."/>
            <person name="Du C."/>
            <person name="Cheng J."/>
            <person name="Dai P."/>
            <person name="Han X."/>
            <person name="Huang E."/>
            <person name="Gao Y."/>
            <person name="Liu J."/>
            <person name="Shao H."/>
            <person name="Ye R."/>
            <person name="Li L."/>
            <person name="Wei W."/>
            <person name="Wang X."/>
            <person name="Wang C."/>
            <person name="Yang T."/>
            <person name="Huo Q."/>
            <person name="Li W."/>
            <person name="Guo W."/>
            <person name="Chen H."/>
            <person name="Zhou L."/>
            <person name="Ni X."/>
            <person name="Tian J."/>
            <person name="Zhou Y."/>
            <person name="Sheng Y."/>
            <person name="Liu T."/>
            <person name="Pan Y."/>
            <person name="Xia L."/>
            <person name="Li J."/>
            <person name="Zhao F."/>
            <person name="Cao W."/>
        </authorList>
    </citation>
    <scope>NUCLEOTIDE SEQUENCE</scope>
    <source>
        <strain evidence="1">Dsil-2018</strain>
    </source>
</reference>
<protein>
    <submittedName>
        <fullName evidence="1">Uncharacterized protein</fullName>
    </submittedName>
</protein>
<gene>
    <name evidence="1" type="ORF">HPB49_004426</name>
</gene>
<dbReference type="Proteomes" id="UP000821865">
    <property type="component" value="Chromosome 1"/>
</dbReference>
<proteinExistence type="predicted"/>